<sequence length="75" mass="8155">MRGKGLTSFVLVLLLFISLSMGDEASSAKTNEIAAEPTQIDTSTFQKCCPRVMKPIVLTAKPKIKYIVVPPESIT</sequence>
<reference evidence="1" key="1">
    <citation type="submission" date="2022-08" db="UniProtKB">
        <authorList>
            <consortium name="EnsemblMetazoa"/>
        </authorList>
    </citation>
    <scope>IDENTIFICATION</scope>
    <source>
        <strain evidence="1">Dongola</strain>
    </source>
</reference>
<accession>A0A182IGI8</accession>
<dbReference type="EnsemblMetazoa" id="AARA014582-RA">
    <property type="protein sequence ID" value="AARA014582-PA"/>
    <property type="gene ID" value="AARA014582"/>
</dbReference>
<dbReference type="AlphaFoldDB" id="A0A182IGI8"/>
<keyword evidence="2" id="KW-1185">Reference proteome</keyword>
<name>A0A182IGI8_ANOAR</name>
<dbReference type="Proteomes" id="UP000075840">
    <property type="component" value="Unassembled WGS sequence"/>
</dbReference>
<proteinExistence type="predicted"/>
<protein>
    <submittedName>
        <fullName evidence="1">Uncharacterized protein</fullName>
    </submittedName>
</protein>
<dbReference type="EMBL" id="APCN01005508">
    <property type="status" value="NOT_ANNOTATED_CDS"/>
    <property type="molecule type" value="Genomic_DNA"/>
</dbReference>
<organism evidence="1 2">
    <name type="scientific">Anopheles arabiensis</name>
    <name type="common">Mosquito</name>
    <dbReference type="NCBI Taxonomy" id="7173"/>
    <lineage>
        <taxon>Eukaryota</taxon>
        <taxon>Metazoa</taxon>
        <taxon>Ecdysozoa</taxon>
        <taxon>Arthropoda</taxon>
        <taxon>Hexapoda</taxon>
        <taxon>Insecta</taxon>
        <taxon>Pterygota</taxon>
        <taxon>Neoptera</taxon>
        <taxon>Endopterygota</taxon>
        <taxon>Diptera</taxon>
        <taxon>Nematocera</taxon>
        <taxon>Culicoidea</taxon>
        <taxon>Culicidae</taxon>
        <taxon>Anophelinae</taxon>
        <taxon>Anopheles</taxon>
    </lineage>
</organism>
<dbReference type="VEuPathDB" id="VectorBase:AARA014582"/>
<evidence type="ECO:0000313" key="1">
    <source>
        <dbReference type="EnsemblMetazoa" id="AARA014582-PA"/>
    </source>
</evidence>
<evidence type="ECO:0000313" key="2">
    <source>
        <dbReference type="Proteomes" id="UP000075840"/>
    </source>
</evidence>